<sequence>MTTQDIVLHYIDNLERGAPFYIDELYELAPKGSVQNAMGKLARSGKVVRVSRGMYAAPKPLPSVPSIVITTNPDEIAKLWAKKHGYRLASQGFEAAYKIGFQTQAPVRTVYWSDGPTREFTFGNATLFIRRASSKKLKFSGQALGVLLRAIYATNADAIEMKDLQTAFNRLSITSIEMARMLKQLQEEPLPKKWISKLNSFGKLSTQWLDD</sequence>
<dbReference type="InterPro" id="IPR045738">
    <property type="entry name" value="DUF6088"/>
</dbReference>
<comment type="caution">
    <text evidence="1">The sequence shown here is derived from an EMBL/GenBank/DDBJ whole genome shotgun (WGS) entry which is preliminary data.</text>
</comment>
<evidence type="ECO:0000313" key="2">
    <source>
        <dbReference type="Proteomes" id="UP001169760"/>
    </source>
</evidence>
<dbReference type="RefSeq" id="WP_303492821.1">
    <property type="nucleotide sequence ID" value="NZ_JAUOPB010000007.1"/>
</dbReference>
<protein>
    <submittedName>
        <fullName evidence="1">DUF6088 family protein</fullName>
    </submittedName>
</protein>
<dbReference type="AlphaFoldDB" id="A0AAW7X633"/>
<accession>A0AAW7X633</accession>
<dbReference type="EMBL" id="JAUOPB010000007">
    <property type="protein sequence ID" value="MDO6423010.1"/>
    <property type="molecule type" value="Genomic_DNA"/>
</dbReference>
<name>A0AAW7X633_9GAMM</name>
<proteinExistence type="predicted"/>
<dbReference type="Proteomes" id="UP001169760">
    <property type="component" value="Unassembled WGS sequence"/>
</dbReference>
<dbReference type="Pfam" id="PF19570">
    <property type="entry name" value="DUF6088"/>
    <property type="match status" value="1"/>
</dbReference>
<reference evidence="1" key="1">
    <citation type="submission" date="2023-07" db="EMBL/GenBank/DDBJ databases">
        <title>Genome content predicts the carbon catabolic preferences of heterotrophic bacteria.</title>
        <authorList>
            <person name="Gralka M."/>
        </authorList>
    </citation>
    <scope>NUCLEOTIDE SEQUENCE</scope>
    <source>
        <strain evidence="1">I3M17_2</strain>
    </source>
</reference>
<gene>
    <name evidence="1" type="ORF">Q4521_11040</name>
</gene>
<evidence type="ECO:0000313" key="1">
    <source>
        <dbReference type="EMBL" id="MDO6423010.1"/>
    </source>
</evidence>
<organism evidence="1 2">
    <name type="scientific">Saccharophagus degradans</name>
    <dbReference type="NCBI Taxonomy" id="86304"/>
    <lineage>
        <taxon>Bacteria</taxon>
        <taxon>Pseudomonadati</taxon>
        <taxon>Pseudomonadota</taxon>
        <taxon>Gammaproteobacteria</taxon>
        <taxon>Cellvibrionales</taxon>
        <taxon>Cellvibrionaceae</taxon>
        <taxon>Saccharophagus</taxon>
    </lineage>
</organism>